<keyword evidence="2" id="KW-1185">Reference proteome</keyword>
<accession>A0ABR3FTZ3</accession>
<organism evidence="1 2">
    <name type="scientific">Marasmius crinis-equi</name>
    <dbReference type="NCBI Taxonomy" id="585013"/>
    <lineage>
        <taxon>Eukaryota</taxon>
        <taxon>Fungi</taxon>
        <taxon>Dikarya</taxon>
        <taxon>Basidiomycota</taxon>
        <taxon>Agaricomycotina</taxon>
        <taxon>Agaricomycetes</taxon>
        <taxon>Agaricomycetidae</taxon>
        <taxon>Agaricales</taxon>
        <taxon>Marasmiineae</taxon>
        <taxon>Marasmiaceae</taxon>
        <taxon>Marasmius</taxon>
    </lineage>
</organism>
<reference evidence="1 2" key="1">
    <citation type="submission" date="2024-02" db="EMBL/GenBank/DDBJ databases">
        <title>A draft genome for the cacao thread blight pathogen Marasmius crinis-equi.</title>
        <authorList>
            <person name="Cohen S.P."/>
            <person name="Baruah I.K."/>
            <person name="Amoako-Attah I."/>
            <person name="Bukari Y."/>
            <person name="Meinhardt L.W."/>
            <person name="Bailey B.A."/>
        </authorList>
    </citation>
    <scope>NUCLEOTIDE SEQUENCE [LARGE SCALE GENOMIC DNA]</scope>
    <source>
        <strain evidence="1 2">GH-76</strain>
    </source>
</reference>
<dbReference type="EMBL" id="JBAHYK010000076">
    <property type="protein sequence ID" value="KAL0578980.1"/>
    <property type="molecule type" value="Genomic_DNA"/>
</dbReference>
<name>A0ABR3FTZ3_9AGAR</name>
<dbReference type="Proteomes" id="UP001465976">
    <property type="component" value="Unassembled WGS sequence"/>
</dbReference>
<sequence length="477" mass="53204">MIAIFHACCAGNDITARGVCVPRPPATLVVICAVCGRWRDLAIDTPSLWATIKVNVLGSPRSASNIRRTAQLFIARSRHTLIHADIGYAPVDDPETDFFYMMVNSSHRWRSLTLKATFKASHKDAFDEIHNQLPTLKELSVTLVGIGPGEIGQPLLTAFETAPSLRFVDLDMKSVNAGISLPWSQISKFRIRQCHVHEVIAVFSRVPYADEISIEVLFQDDDLSDNRCITLPSLRRVVFELGTEPESAADEALNDILDNCTLPKLEAISITQMYPPSNPSWDVPWAATFIPQLILRSGCILTSISFCHIPIADIDLMSVLELTPSLATLDIIEGFPEAYYVGTRSRKNLSVTPQFLRRLSVQYGSLNRKNDSVNHEPIPILTPRLAGLSLEMFDSDLDLTSLVNMIVSRCPVDAEESRQVVRKHSTSQLYTPLTHIDIVIHSRKGASEFQELSELSCFRDLGVQINLKLVQELEEEE</sequence>
<evidence type="ECO:0000313" key="1">
    <source>
        <dbReference type="EMBL" id="KAL0578980.1"/>
    </source>
</evidence>
<evidence type="ECO:0000313" key="2">
    <source>
        <dbReference type="Proteomes" id="UP001465976"/>
    </source>
</evidence>
<gene>
    <name evidence="1" type="ORF">V5O48_003020</name>
</gene>
<comment type="caution">
    <text evidence="1">The sequence shown here is derived from an EMBL/GenBank/DDBJ whole genome shotgun (WGS) entry which is preliminary data.</text>
</comment>
<proteinExistence type="predicted"/>
<protein>
    <recommendedName>
        <fullName evidence="3">F-box domain-containing protein</fullName>
    </recommendedName>
</protein>
<evidence type="ECO:0008006" key="3">
    <source>
        <dbReference type="Google" id="ProtNLM"/>
    </source>
</evidence>